<dbReference type="KEGG" id="pgri:PgNI_06644"/>
<name>A0A6P8B6K5_PYRGI</name>
<reference evidence="2" key="3">
    <citation type="submission" date="2025-08" db="UniProtKB">
        <authorList>
            <consortium name="RefSeq"/>
        </authorList>
    </citation>
    <scope>IDENTIFICATION</scope>
    <source>
        <strain evidence="2">NI907</strain>
    </source>
</reference>
<evidence type="ECO:0000313" key="1">
    <source>
        <dbReference type="Proteomes" id="UP000515153"/>
    </source>
</evidence>
<dbReference type="GeneID" id="41961574"/>
<feature type="non-terminal residue" evidence="2">
    <location>
        <position position="1"/>
    </location>
</feature>
<keyword evidence="1" id="KW-1185">Reference proteome</keyword>
<proteinExistence type="predicted"/>
<accession>A0A6P8B6K5</accession>
<sequence length="53" mass="5915">GVELGIGQNLNEINYNPLLIIKKNPIFIEEEDTGIGQPPPNEKPSVFFYIPFG</sequence>
<gene>
    <name evidence="2" type="ORF">PgNI_06644</name>
</gene>
<protein>
    <submittedName>
        <fullName evidence="2">Uncharacterized protein</fullName>
    </submittedName>
</protein>
<evidence type="ECO:0000313" key="2">
    <source>
        <dbReference type="RefSeq" id="XP_030982644.1"/>
    </source>
</evidence>
<dbReference type="RefSeq" id="XP_030982644.1">
    <property type="nucleotide sequence ID" value="XM_031126665.1"/>
</dbReference>
<reference evidence="1 2" key="1">
    <citation type="journal article" date="2019" name="Mol. Biol. Evol.">
        <title>Blast fungal genomes show frequent chromosomal changes, gene gains and losses, and effector gene turnover.</title>
        <authorList>
            <person name="Gomez Luciano L.B."/>
            <person name="Jason Tsai I."/>
            <person name="Chuma I."/>
            <person name="Tosa Y."/>
            <person name="Chen Y.H."/>
            <person name="Li J.Y."/>
            <person name="Li M.Y."/>
            <person name="Jade Lu M.Y."/>
            <person name="Nakayashiki H."/>
            <person name="Li W.H."/>
        </authorList>
    </citation>
    <scope>NUCLEOTIDE SEQUENCE [LARGE SCALE GENOMIC DNA]</scope>
    <source>
        <strain evidence="1 2">NI907</strain>
    </source>
</reference>
<organism evidence="1 2">
    <name type="scientific">Pyricularia grisea</name>
    <name type="common">Crabgrass-specific blast fungus</name>
    <name type="synonym">Magnaporthe grisea</name>
    <dbReference type="NCBI Taxonomy" id="148305"/>
    <lineage>
        <taxon>Eukaryota</taxon>
        <taxon>Fungi</taxon>
        <taxon>Dikarya</taxon>
        <taxon>Ascomycota</taxon>
        <taxon>Pezizomycotina</taxon>
        <taxon>Sordariomycetes</taxon>
        <taxon>Sordariomycetidae</taxon>
        <taxon>Magnaporthales</taxon>
        <taxon>Pyriculariaceae</taxon>
        <taxon>Pyricularia</taxon>
    </lineage>
</organism>
<reference evidence="2" key="2">
    <citation type="submission" date="2019-10" db="EMBL/GenBank/DDBJ databases">
        <authorList>
            <consortium name="NCBI Genome Project"/>
        </authorList>
    </citation>
    <scope>NUCLEOTIDE SEQUENCE</scope>
    <source>
        <strain evidence="2">NI907</strain>
    </source>
</reference>
<dbReference type="AlphaFoldDB" id="A0A6P8B6K5"/>
<dbReference type="Proteomes" id="UP000515153">
    <property type="component" value="Chromosome I"/>
</dbReference>